<organism evidence="2 3">
    <name type="scientific">Streptantibioticus ferralitis</name>
    <dbReference type="NCBI Taxonomy" id="236510"/>
    <lineage>
        <taxon>Bacteria</taxon>
        <taxon>Bacillati</taxon>
        <taxon>Actinomycetota</taxon>
        <taxon>Actinomycetes</taxon>
        <taxon>Kitasatosporales</taxon>
        <taxon>Streptomycetaceae</taxon>
        <taxon>Streptantibioticus</taxon>
    </lineage>
</organism>
<evidence type="ECO:0000313" key="2">
    <source>
        <dbReference type="EMBL" id="MDF2255351.1"/>
    </source>
</evidence>
<feature type="region of interest" description="Disordered" evidence="1">
    <location>
        <begin position="1"/>
        <end position="24"/>
    </location>
</feature>
<comment type="caution">
    <text evidence="2">The sequence shown here is derived from an EMBL/GenBank/DDBJ whole genome shotgun (WGS) entry which is preliminary data.</text>
</comment>
<dbReference type="RefSeq" id="WP_275809608.1">
    <property type="nucleotide sequence ID" value="NZ_BAAANM010000011.1"/>
</dbReference>
<dbReference type="Proteomes" id="UP001220022">
    <property type="component" value="Unassembled WGS sequence"/>
</dbReference>
<reference evidence="2 3" key="1">
    <citation type="submission" date="2023-03" db="EMBL/GenBank/DDBJ databases">
        <title>Draft genome sequence of type strain Streptomyces ferralitis JCM 14344.</title>
        <authorList>
            <person name="Klaysubun C."/>
            <person name="Duangmal K."/>
        </authorList>
    </citation>
    <scope>NUCLEOTIDE SEQUENCE [LARGE SCALE GENOMIC DNA]</scope>
    <source>
        <strain evidence="2 3">JCM 14344</strain>
    </source>
</reference>
<gene>
    <name evidence="2" type="ORF">P2L57_06310</name>
</gene>
<keyword evidence="3" id="KW-1185">Reference proteome</keyword>
<sequence length="136" mass="14187">MTSEDAPAGGAEAHGDPNDHTGEGGLLTAMAEQMQVAAGVLVKVLIEHAEEISTGLQRGVSADYVPEVGAVVKDTTRDLVGVVVEVDGSLVRLRPAGAGGWRWRALVADVEPAGPTCEMGARAADISARYDLRRLR</sequence>
<name>A0ABT5YUS4_9ACTN</name>
<protein>
    <submittedName>
        <fullName evidence="2">Uncharacterized protein</fullName>
    </submittedName>
</protein>
<evidence type="ECO:0000256" key="1">
    <source>
        <dbReference type="SAM" id="MobiDB-lite"/>
    </source>
</evidence>
<feature type="compositionally biased region" description="Basic and acidic residues" evidence="1">
    <location>
        <begin position="13"/>
        <end position="22"/>
    </location>
</feature>
<evidence type="ECO:0000313" key="3">
    <source>
        <dbReference type="Proteomes" id="UP001220022"/>
    </source>
</evidence>
<accession>A0ABT5YUS4</accession>
<dbReference type="EMBL" id="JARHTQ010000003">
    <property type="protein sequence ID" value="MDF2255351.1"/>
    <property type="molecule type" value="Genomic_DNA"/>
</dbReference>
<proteinExistence type="predicted"/>